<reference evidence="1 2" key="1">
    <citation type="journal article" date="2019" name="Commun. Biol.">
        <title>The bagworm genome reveals a unique fibroin gene that provides high tensile strength.</title>
        <authorList>
            <person name="Kono N."/>
            <person name="Nakamura H."/>
            <person name="Ohtoshi R."/>
            <person name="Tomita M."/>
            <person name="Numata K."/>
            <person name="Arakawa K."/>
        </authorList>
    </citation>
    <scope>NUCLEOTIDE SEQUENCE [LARGE SCALE GENOMIC DNA]</scope>
</reference>
<comment type="caution">
    <text evidence="1">The sequence shown here is derived from an EMBL/GenBank/DDBJ whole genome shotgun (WGS) entry which is preliminary data.</text>
</comment>
<organism evidence="1 2">
    <name type="scientific">Eumeta variegata</name>
    <name type="common">Bagworm moth</name>
    <name type="synonym">Eumeta japonica</name>
    <dbReference type="NCBI Taxonomy" id="151549"/>
    <lineage>
        <taxon>Eukaryota</taxon>
        <taxon>Metazoa</taxon>
        <taxon>Ecdysozoa</taxon>
        <taxon>Arthropoda</taxon>
        <taxon>Hexapoda</taxon>
        <taxon>Insecta</taxon>
        <taxon>Pterygota</taxon>
        <taxon>Neoptera</taxon>
        <taxon>Endopterygota</taxon>
        <taxon>Lepidoptera</taxon>
        <taxon>Glossata</taxon>
        <taxon>Ditrysia</taxon>
        <taxon>Tineoidea</taxon>
        <taxon>Psychidae</taxon>
        <taxon>Oiketicinae</taxon>
        <taxon>Eumeta</taxon>
    </lineage>
</organism>
<dbReference type="AlphaFoldDB" id="A0A4C1YUW5"/>
<evidence type="ECO:0000313" key="1">
    <source>
        <dbReference type="EMBL" id="GBP79010.1"/>
    </source>
</evidence>
<evidence type="ECO:0000313" key="2">
    <source>
        <dbReference type="Proteomes" id="UP000299102"/>
    </source>
</evidence>
<protein>
    <submittedName>
        <fullName evidence="1">Uncharacterized protein</fullName>
    </submittedName>
</protein>
<name>A0A4C1YUW5_EUMVA</name>
<accession>A0A4C1YUW5</accession>
<gene>
    <name evidence="1" type="ORF">EVAR_63012_1</name>
</gene>
<dbReference type="Proteomes" id="UP000299102">
    <property type="component" value="Unassembled WGS sequence"/>
</dbReference>
<keyword evidence="2" id="KW-1185">Reference proteome</keyword>
<proteinExistence type="predicted"/>
<dbReference type="EMBL" id="BGZK01001396">
    <property type="protein sequence ID" value="GBP79010.1"/>
    <property type="molecule type" value="Genomic_DNA"/>
</dbReference>
<sequence>MTGAGNNAMGHSELSFAANGFRPISQSRRPKKGPPLIFTSLRGYVLIATLHMRIDDLNTRSLVHVPLLPILGSIVAEL</sequence>